<proteinExistence type="predicted"/>
<dbReference type="HOGENOM" id="CLU_2141793_0_0_0"/>
<name>H8H0M5_DEIGI</name>
<dbReference type="AlphaFoldDB" id="H8H0M5"/>
<accession>H8H0M5</accession>
<evidence type="ECO:0000313" key="2">
    <source>
        <dbReference type="Proteomes" id="UP000007575"/>
    </source>
</evidence>
<reference evidence="1 2" key="1">
    <citation type="journal article" date="2012" name="PLoS ONE">
        <title>Genome sequence and transcriptome analysis of the radioresistant bacterium Deinococcus gobiensis: insights into the extreme environmental adaptations.</title>
        <authorList>
            <person name="Yuan M."/>
            <person name="Chen M."/>
            <person name="Zhang W."/>
            <person name="Lu W."/>
            <person name="Wang J."/>
            <person name="Yang M."/>
            <person name="Zhao P."/>
            <person name="Tang R."/>
            <person name="Li X."/>
            <person name="Hao Y."/>
            <person name="Zhou Z."/>
            <person name="Zhan Y."/>
            <person name="Yu H."/>
            <person name="Teng C."/>
            <person name="Yan Y."/>
            <person name="Ping S."/>
            <person name="Wang Y."/>
            <person name="Lin M."/>
        </authorList>
    </citation>
    <scope>NUCLEOTIDE SEQUENCE [LARGE SCALE GENOMIC DNA]</scope>
    <source>
        <strain evidence="2">DSM 21396 / JCM 16679 / CGMCC 1.7299 / I-0</strain>
        <plasmid evidence="1">P1</plasmid>
    </source>
</reference>
<geneLocation type="plasmid" evidence="1 2">
    <name>P1</name>
</geneLocation>
<keyword evidence="1" id="KW-0614">Plasmid</keyword>
<dbReference type="PATRIC" id="fig|745776.4.peg.3045"/>
<dbReference type="RefSeq" id="WP_014695412.1">
    <property type="nucleotide sequence ID" value="NC_017805.1"/>
</dbReference>
<organism evidence="1 2">
    <name type="scientific">Deinococcus gobiensis (strain DSM 21396 / JCM 16679 / CGMCC 1.7299 / I-0)</name>
    <dbReference type="NCBI Taxonomy" id="745776"/>
    <lineage>
        <taxon>Bacteria</taxon>
        <taxon>Thermotogati</taxon>
        <taxon>Deinococcota</taxon>
        <taxon>Deinococci</taxon>
        <taxon>Deinococcales</taxon>
        <taxon>Deinococcaceae</taxon>
        <taxon>Deinococcus</taxon>
    </lineage>
</organism>
<protein>
    <submittedName>
        <fullName evidence="1">Uncharacterized protein</fullName>
    </submittedName>
</protein>
<dbReference type="Proteomes" id="UP000007575">
    <property type="component" value="Plasmid P1"/>
</dbReference>
<sequence length="112" mass="12339">MCRTLTTLGALGPSRRVSRCTCGAYHVVWAHLHLSLHPDEFAELCRLFASPLSAGERRDVGLWHLHLQEGAAGLWYGPMCVSLPADDVRDLRALLLGVQVQPVAPRPLYALN</sequence>
<gene>
    <name evidence="1" type="ordered locus">DGo_PA0008</name>
</gene>
<evidence type="ECO:0000313" key="1">
    <source>
        <dbReference type="EMBL" id="AFD26894.1"/>
    </source>
</evidence>
<dbReference type="EMBL" id="CP002192">
    <property type="protein sequence ID" value="AFD26894.1"/>
    <property type="molecule type" value="Genomic_DNA"/>
</dbReference>
<keyword evidence="2" id="KW-1185">Reference proteome</keyword>
<dbReference type="KEGG" id="dgo:DGo_PA0008"/>